<evidence type="ECO:0000256" key="3">
    <source>
        <dbReference type="ARBA" id="ARBA00023125"/>
    </source>
</evidence>
<dbReference type="EMBL" id="JANX01000006">
    <property type="protein sequence ID" value="KGM35919.1"/>
    <property type="molecule type" value="Genomic_DNA"/>
</dbReference>
<evidence type="ECO:0000256" key="4">
    <source>
        <dbReference type="ARBA" id="ARBA00023163"/>
    </source>
</evidence>
<dbReference type="GO" id="GO:0003700">
    <property type="term" value="F:DNA-binding transcription factor activity"/>
    <property type="evidence" value="ECO:0007669"/>
    <property type="project" value="InterPro"/>
</dbReference>
<dbReference type="SUPFAM" id="SSF46785">
    <property type="entry name" value="Winged helix' DNA-binding domain"/>
    <property type="match status" value="1"/>
</dbReference>
<feature type="domain" description="HTH lysR-type" evidence="5">
    <location>
        <begin position="6"/>
        <end position="63"/>
    </location>
</feature>
<name>A0A0A0DCT4_9PROT</name>
<dbReference type="GO" id="GO:0003677">
    <property type="term" value="F:DNA binding"/>
    <property type="evidence" value="ECO:0007669"/>
    <property type="project" value="UniProtKB-KW"/>
</dbReference>
<protein>
    <submittedName>
        <fullName evidence="6">LysR family transcriptional regulator</fullName>
    </submittedName>
</protein>
<dbReference type="PROSITE" id="PS50931">
    <property type="entry name" value="HTH_LYSR"/>
    <property type="match status" value="1"/>
</dbReference>
<dbReference type="Gene3D" id="3.40.190.290">
    <property type="match status" value="1"/>
</dbReference>
<evidence type="ECO:0000259" key="5">
    <source>
        <dbReference type="PROSITE" id="PS50931"/>
    </source>
</evidence>
<dbReference type="AlphaFoldDB" id="A0A0A0DCT4"/>
<dbReference type="InterPro" id="IPR036388">
    <property type="entry name" value="WH-like_DNA-bd_sf"/>
</dbReference>
<dbReference type="InterPro" id="IPR058163">
    <property type="entry name" value="LysR-type_TF_proteobact-type"/>
</dbReference>
<dbReference type="SUPFAM" id="SSF53850">
    <property type="entry name" value="Periplasmic binding protein-like II"/>
    <property type="match status" value="1"/>
</dbReference>
<gene>
    <name evidence="6" type="ORF">P409_01730</name>
</gene>
<accession>A0A0A0DCT4</accession>
<dbReference type="PANTHER" id="PTHR30537">
    <property type="entry name" value="HTH-TYPE TRANSCRIPTIONAL REGULATOR"/>
    <property type="match status" value="1"/>
</dbReference>
<dbReference type="CDD" id="cd08422">
    <property type="entry name" value="PBP2_CrgA_like"/>
    <property type="match status" value="1"/>
</dbReference>
<evidence type="ECO:0000256" key="2">
    <source>
        <dbReference type="ARBA" id="ARBA00023015"/>
    </source>
</evidence>
<dbReference type="InterPro" id="IPR000847">
    <property type="entry name" value="LysR_HTH_N"/>
</dbReference>
<dbReference type="OrthoDB" id="9812435at2"/>
<dbReference type="RefSeq" id="WP_034831162.1">
    <property type="nucleotide sequence ID" value="NZ_JANX01000006.1"/>
</dbReference>
<sequence>MAFDGRLLSGISALAAVVEAGSFVRAADSLGLTQSGVSRAVARLEARLGVRLFDRTPRAVTLTEEGRRFYDGVMPHLTGIEERAAEASGSATAVRGRLRVNADAAFGHYVLAPRLSAFMARHPEIELELVVRDRIGDLVAEGFDIALRFGEPEPSGLNSRLLLETRVITCAAPDYVARRSRPQHPDDLVRDNHECVLVKDAATGRPYEWEFRRKAEVLSVPVKGRLTVNDAGGLIGALLGGQGIGQPLEFSVRDLLADGRLVRLLSDWSDERFPVYAYHRSRGLPSARVRAFLDFVFEITV</sequence>
<dbReference type="PANTHER" id="PTHR30537:SF5">
    <property type="entry name" value="HTH-TYPE TRANSCRIPTIONAL ACTIVATOR TTDR-RELATED"/>
    <property type="match status" value="1"/>
</dbReference>
<evidence type="ECO:0000256" key="1">
    <source>
        <dbReference type="ARBA" id="ARBA00009437"/>
    </source>
</evidence>
<organism evidence="6 7">
    <name type="scientific">Inquilinus limosus MP06</name>
    <dbReference type="NCBI Taxonomy" id="1398085"/>
    <lineage>
        <taxon>Bacteria</taxon>
        <taxon>Pseudomonadati</taxon>
        <taxon>Pseudomonadota</taxon>
        <taxon>Alphaproteobacteria</taxon>
        <taxon>Rhodospirillales</taxon>
        <taxon>Rhodospirillaceae</taxon>
        <taxon>Inquilinus</taxon>
    </lineage>
</organism>
<comment type="similarity">
    <text evidence="1">Belongs to the LysR transcriptional regulatory family.</text>
</comment>
<dbReference type="InterPro" id="IPR005119">
    <property type="entry name" value="LysR_subst-bd"/>
</dbReference>
<keyword evidence="4" id="KW-0804">Transcription</keyword>
<keyword evidence="2" id="KW-0805">Transcription regulation</keyword>
<comment type="caution">
    <text evidence="6">The sequence shown here is derived from an EMBL/GenBank/DDBJ whole genome shotgun (WGS) entry which is preliminary data.</text>
</comment>
<proteinExistence type="inferred from homology"/>
<dbReference type="Pfam" id="PF03466">
    <property type="entry name" value="LysR_substrate"/>
    <property type="match status" value="1"/>
</dbReference>
<dbReference type="FunFam" id="1.10.10.10:FF:000001">
    <property type="entry name" value="LysR family transcriptional regulator"/>
    <property type="match status" value="1"/>
</dbReference>
<dbReference type="Gene3D" id="1.10.10.10">
    <property type="entry name" value="Winged helix-like DNA-binding domain superfamily/Winged helix DNA-binding domain"/>
    <property type="match status" value="1"/>
</dbReference>
<dbReference type="PRINTS" id="PR00039">
    <property type="entry name" value="HTHLYSR"/>
</dbReference>
<reference evidence="6 7" key="1">
    <citation type="submission" date="2014-01" db="EMBL/GenBank/DDBJ databases">
        <title>Genome sequence determination for a cystic fibrosis isolate, Inquilinus limosus.</title>
        <authorList>
            <person name="Pino M."/>
            <person name="Di Conza J."/>
            <person name="Gutkind G."/>
        </authorList>
    </citation>
    <scope>NUCLEOTIDE SEQUENCE [LARGE SCALE GENOMIC DNA]</scope>
    <source>
        <strain evidence="6 7">MP06</strain>
    </source>
</reference>
<dbReference type="Proteomes" id="UP000029995">
    <property type="component" value="Unassembled WGS sequence"/>
</dbReference>
<evidence type="ECO:0000313" key="7">
    <source>
        <dbReference type="Proteomes" id="UP000029995"/>
    </source>
</evidence>
<dbReference type="Pfam" id="PF00126">
    <property type="entry name" value="HTH_1"/>
    <property type="match status" value="1"/>
</dbReference>
<keyword evidence="3" id="KW-0238">DNA-binding</keyword>
<dbReference type="InterPro" id="IPR036390">
    <property type="entry name" value="WH_DNA-bd_sf"/>
</dbReference>
<evidence type="ECO:0000313" key="6">
    <source>
        <dbReference type="EMBL" id="KGM35919.1"/>
    </source>
</evidence>